<keyword evidence="2" id="KW-0539">Nucleus</keyword>
<dbReference type="GO" id="GO:0036396">
    <property type="term" value="C:RNA N6-methyladenosine methyltransferase complex"/>
    <property type="evidence" value="ECO:0007669"/>
    <property type="project" value="UniProtKB-ARBA"/>
</dbReference>
<evidence type="ECO:0000256" key="3">
    <source>
        <dbReference type="PROSITE-ProRule" id="PRU00489"/>
    </source>
</evidence>
<organism evidence="5 6">
    <name type="scientific">Agaricus bisporus var. burnettii (strain JB137-S8 / ATCC MYA-4627 / FGSC 10392)</name>
    <name type="common">White button mushroom</name>
    <dbReference type="NCBI Taxonomy" id="597362"/>
    <lineage>
        <taxon>Eukaryota</taxon>
        <taxon>Fungi</taxon>
        <taxon>Dikarya</taxon>
        <taxon>Basidiomycota</taxon>
        <taxon>Agaricomycotina</taxon>
        <taxon>Agaricomycetes</taxon>
        <taxon>Agaricomycetidae</taxon>
        <taxon>Agaricales</taxon>
        <taxon>Agaricineae</taxon>
        <taxon>Agaricaceae</taxon>
        <taxon>Agaricus</taxon>
    </lineage>
</organism>
<feature type="region of interest" description="Disordered" evidence="4">
    <location>
        <begin position="43"/>
        <end position="84"/>
    </location>
</feature>
<dbReference type="GeneID" id="18827463"/>
<dbReference type="eggNOG" id="KOG2097">
    <property type="taxonomic scope" value="Eukaryota"/>
</dbReference>
<gene>
    <name evidence="5" type="ORF">AGABI1DRAFT_131540</name>
</gene>
<dbReference type="HOGENOM" id="CLU_030886_0_0_1"/>
<sequence>MISTAELLCEANDVLAAHASLLDHVRASQHQFRRHLHTLQSPPEELLKLPTVPSSPLLTPDDASPSLSPQLMQEDQERSDLPAPKKARLARYRNYVPEEETIRNDYSQRYVDGGEWPQDWVIGAEPEHRFEEYPKQQRLLTLKKNSVNSHATPPYYLPYHELSSLHPNKFDIILLDPPFSSSFSWEQLLELPIPNLAADPSFVFLWVGSGAGEGLERGREVLAKWGYRRCEDVVWVKTNKTSNQGPGTDPPTTSLFTRTKQHCLIGIRGTVRRSTDSWFVHCNVDTDVIIWEGDPADPTRKPPEMYTLIENFCLGIRRLEIFGRATSLRRGWVTVLTRGNDRQLAVSEDGSVHIEGEEGGLATTWRQETWDEQVKSLLTNGRAVVPMTPEIDALRPKSPVRHNQNMSGGGGSAMSGGVAVGIPGGSNNNGMNTNSGGARFNSGNRPNAFINHGPAAMLPPNQMVNPNQMMVQQQNMMGMGVGVGGVNQFGMGMGVPVPMEEMMSAGGWNHHHMMNAGPMGGMGPPGIPGAPGHVGMNASNVNMGMSGVGPMGGVNMPLHHHHHQQMMNQMGMGGGGFQGHAGVGFGANGMPVFNPAAMNNAGMGGWGDQGPMVNGMNMGGMNMNMNMNNMPHNMGMGGQWGNGGF</sequence>
<dbReference type="GO" id="GO:0008168">
    <property type="term" value="F:methyltransferase activity"/>
    <property type="evidence" value="ECO:0007669"/>
    <property type="project" value="InterPro"/>
</dbReference>
<dbReference type="PROSITE" id="PS51143">
    <property type="entry name" value="MT_A70"/>
    <property type="match status" value="1"/>
</dbReference>
<comment type="subcellular location">
    <subcellularLocation>
        <location evidence="1">Nucleus</location>
    </subcellularLocation>
</comment>
<evidence type="ECO:0000313" key="5">
    <source>
        <dbReference type="EMBL" id="EKM76220.1"/>
    </source>
</evidence>
<reference evidence="6" key="1">
    <citation type="journal article" date="2012" name="Proc. Natl. Acad. Sci. U.S.A.">
        <title>Genome sequence of the button mushroom Agaricus bisporus reveals mechanisms governing adaptation to a humic-rich ecological niche.</title>
        <authorList>
            <person name="Morin E."/>
            <person name="Kohler A."/>
            <person name="Baker A.R."/>
            <person name="Foulongne-Oriol M."/>
            <person name="Lombard V."/>
            <person name="Nagy L.G."/>
            <person name="Ohm R.A."/>
            <person name="Patyshakuliyeva A."/>
            <person name="Brun A."/>
            <person name="Aerts A.L."/>
            <person name="Bailey A.M."/>
            <person name="Billette C."/>
            <person name="Coutinho P.M."/>
            <person name="Deakin G."/>
            <person name="Doddapaneni H."/>
            <person name="Floudas D."/>
            <person name="Grimwood J."/>
            <person name="Hilden K."/>
            <person name="Kuees U."/>
            <person name="LaButti K.M."/>
            <person name="Lapidus A."/>
            <person name="Lindquist E.A."/>
            <person name="Lucas S.M."/>
            <person name="Murat C."/>
            <person name="Riley R.W."/>
            <person name="Salamov A.A."/>
            <person name="Schmutz J."/>
            <person name="Subramanian V."/>
            <person name="Woesten H.A.B."/>
            <person name="Xu J."/>
            <person name="Eastwood D.C."/>
            <person name="Foster G.D."/>
            <person name="Sonnenberg A.S."/>
            <person name="Cullen D."/>
            <person name="de Vries R.P."/>
            <person name="Lundell T."/>
            <person name="Hibbett D.S."/>
            <person name="Henrissat B."/>
            <person name="Burton K.S."/>
            <person name="Kerrigan R.W."/>
            <person name="Challen M.P."/>
            <person name="Grigoriev I.V."/>
            <person name="Martin F."/>
        </authorList>
    </citation>
    <scope>NUCLEOTIDE SEQUENCE [LARGE SCALE GENOMIC DNA]</scope>
    <source>
        <strain evidence="6">JB137-S8 / ATCC MYA-4627 / FGSC 10392</strain>
    </source>
</reference>
<evidence type="ECO:0008006" key="7">
    <source>
        <dbReference type="Google" id="ProtNLM"/>
    </source>
</evidence>
<dbReference type="InterPro" id="IPR007757">
    <property type="entry name" value="MT-A70-like"/>
</dbReference>
<dbReference type="EMBL" id="JH971404">
    <property type="protein sequence ID" value="EKM76220.1"/>
    <property type="molecule type" value="Genomic_DNA"/>
</dbReference>
<dbReference type="GO" id="GO:0005634">
    <property type="term" value="C:nucleus"/>
    <property type="evidence" value="ECO:0007669"/>
    <property type="project" value="UniProtKB-SubCell"/>
</dbReference>
<dbReference type="InterPro" id="IPR029063">
    <property type="entry name" value="SAM-dependent_MTases_sf"/>
</dbReference>
<dbReference type="AlphaFoldDB" id="K5XNJ5"/>
<keyword evidence="6" id="KW-1185">Reference proteome</keyword>
<proteinExistence type="inferred from homology"/>
<dbReference type="OrthoDB" id="14833at2759"/>
<dbReference type="SUPFAM" id="SSF53335">
    <property type="entry name" value="S-adenosyl-L-methionine-dependent methyltransferases"/>
    <property type="match status" value="1"/>
</dbReference>
<protein>
    <recommendedName>
        <fullName evidence="7">MT-A70-domain-containing protein</fullName>
    </recommendedName>
</protein>
<dbReference type="InParanoid" id="K5XNJ5"/>
<dbReference type="InterPro" id="IPR002052">
    <property type="entry name" value="DNA_methylase_N6_adenine_CS"/>
</dbReference>
<name>K5XNJ5_AGABU</name>
<dbReference type="OMA" id="GMGMGQW"/>
<comment type="similarity">
    <text evidence="3">Belongs to the MT-A70-like family.</text>
</comment>
<dbReference type="Proteomes" id="UP000008493">
    <property type="component" value="Unassembled WGS sequence"/>
</dbReference>
<evidence type="ECO:0000256" key="4">
    <source>
        <dbReference type="SAM" id="MobiDB-lite"/>
    </source>
</evidence>
<evidence type="ECO:0000256" key="2">
    <source>
        <dbReference type="ARBA" id="ARBA00023242"/>
    </source>
</evidence>
<dbReference type="KEGG" id="abp:AGABI1DRAFT131540"/>
<evidence type="ECO:0000313" key="6">
    <source>
        <dbReference type="Proteomes" id="UP000008493"/>
    </source>
</evidence>
<dbReference type="PROSITE" id="PS51592">
    <property type="entry name" value="SAM_MTA70L_2"/>
    <property type="match status" value="1"/>
</dbReference>
<dbReference type="PANTHER" id="PTHR13107:SF0">
    <property type="entry name" value="N6-ADENOSINE-METHYLTRANSFERASE NON-CATALYTIC SUBUNIT"/>
    <property type="match status" value="1"/>
</dbReference>
<dbReference type="PANTHER" id="PTHR13107">
    <property type="entry name" value="N6-ADENOSINE-METHYLTRANSFERASE NON-CATALYTIC SUBUNIT"/>
    <property type="match status" value="1"/>
</dbReference>
<evidence type="ECO:0000256" key="1">
    <source>
        <dbReference type="ARBA" id="ARBA00004123"/>
    </source>
</evidence>
<feature type="compositionally biased region" description="Low complexity" evidence="4">
    <location>
        <begin position="48"/>
        <end position="60"/>
    </location>
</feature>
<dbReference type="Pfam" id="PF05063">
    <property type="entry name" value="MT-A70"/>
    <property type="match status" value="1"/>
</dbReference>
<dbReference type="RefSeq" id="XP_007333175.1">
    <property type="nucleotide sequence ID" value="XM_007333113.1"/>
</dbReference>
<accession>K5XNJ5</accession>
<dbReference type="GO" id="GO:0003729">
    <property type="term" value="F:mRNA binding"/>
    <property type="evidence" value="ECO:0007669"/>
    <property type="project" value="TreeGrafter"/>
</dbReference>
<dbReference type="PROSITE" id="PS00092">
    <property type="entry name" value="N6_MTASE"/>
    <property type="match status" value="1"/>
</dbReference>
<dbReference type="STRING" id="597362.K5XNJ5"/>
<dbReference type="GO" id="GO:0032259">
    <property type="term" value="P:methylation"/>
    <property type="evidence" value="ECO:0007669"/>
    <property type="project" value="InterPro"/>
</dbReference>
<dbReference type="InterPro" id="IPR045123">
    <property type="entry name" value="METTL14-like"/>
</dbReference>